<accession>A0A429ZY99</accession>
<evidence type="ECO:0000259" key="2">
    <source>
        <dbReference type="Pfam" id="PF03703"/>
    </source>
</evidence>
<comment type="caution">
    <text evidence="3">The sequence shown here is derived from an EMBL/GenBank/DDBJ whole genome shotgun (WGS) entry which is preliminary data.</text>
</comment>
<proteinExistence type="predicted"/>
<sequence length="501" mass="58114">MSERQRYHPLALVLAIVKNLKEFTFALAILIISSGFFQHSLVKFLLIGGTILFSIILAIWNYLTETYEIRDADLIVYKGVFFKKEITVPYERIQTIKQRQWFFLKLFKVVELLIDTAGNDSEPEVHLPAVSYDLLQKIEVRRQAKGTATFNTADSLASYSLLAAEKVNDRLIKQLVSESMPFYRVPNRDILMFGLTDLSIFAVVFAVYFFVDDFIPLNWIKRVTNMSEELLRMSWLMLALVIIGILIILSSISIGKQFLTLHQFTITRDSGTLITESGLLEKRIQKIPLHKIQGIKIRQQIIRRLFGLVSVELLLARGQAGDEDSTSAKRQYLLPIVKQDMLYHQLSYLLPEWQIEEPVLTYVSKDKMWYFWRWWLAIIIPLTAAGMYFYLWAAIPSLLLLLLTGFLSWLQADSQGYALQKKTWLAIQKHKCLTKELLLVEPRRLQAVKRSTSKWLRPKAMGHVEFWISCDNGTKQTVLKYLPTLDITCICQSYRQHNSKE</sequence>
<dbReference type="InterPro" id="IPR005182">
    <property type="entry name" value="YdbS-like_PH"/>
</dbReference>
<keyword evidence="1" id="KW-0812">Transmembrane</keyword>
<dbReference type="InterPro" id="IPR014529">
    <property type="entry name" value="UCP026631"/>
</dbReference>
<dbReference type="Proteomes" id="UP000287857">
    <property type="component" value="Unassembled WGS sequence"/>
</dbReference>
<gene>
    <name evidence="3" type="ORF">CBF37_05955</name>
</gene>
<feature type="transmembrane region" description="Helical" evidence="1">
    <location>
        <begin position="190"/>
        <end position="211"/>
    </location>
</feature>
<dbReference type="EMBL" id="NGJS01000007">
    <property type="protein sequence ID" value="RST98913.1"/>
    <property type="molecule type" value="Genomic_DNA"/>
</dbReference>
<dbReference type="RefSeq" id="WP_125983836.1">
    <property type="nucleotide sequence ID" value="NZ_NGJS01000007.1"/>
</dbReference>
<feature type="transmembrane region" description="Helical" evidence="1">
    <location>
        <begin position="370"/>
        <end position="389"/>
    </location>
</feature>
<feature type="transmembrane region" description="Helical" evidence="1">
    <location>
        <begin position="20"/>
        <end position="38"/>
    </location>
</feature>
<feature type="domain" description="YdbS-like PH" evidence="2">
    <location>
        <begin position="64"/>
        <end position="137"/>
    </location>
</feature>
<keyword evidence="4" id="KW-1185">Reference proteome</keyword>
<dbReference type="OrthoDB" id="2195155at2"/>
<dbReference type="PIRSF" id="PIRSF026631">
    <property type="entry name" value="UCP026631"/>
    <property type="match status" value="1"/>
</dbReference>
<dbReference type="AlphaFoldDB" id="A0A429ZY99"/>
<feature type="domain" description="YdbS-like PH" evidence="2">
    <location>
        <begin position="264"/>
        <end position="319"/>
    </location>
</feature>
<keyword evidence="1" id="KW-1133">Transmembrane helix</keyword>
<dbReference type="PANTHER" id="PTHR34473:SF2">
    <property type="entry name" value="UPF0699 TRANSMEMBRANE PROTEIN YDBT"/>
    <property type="match status" value="1"/>
</dbReference>
<dbReference type="Pfam" id="PF03703">
    <property type="entry name" value="bPH_2"/>
    <property type="match status" value="2"/>
</dbReference>
<protein>
    <recommendedName>
        <fullName evidence="2">YdbS-like PH domain-containing protein</fullName>
    </recommendedName>
</protein>
<feature type="transmembrane region" description="Helical" evidence="1">
    <location>
        <begin position="44"/>
        <end position="63"/>
    </location>
</feature>
<feature type="transmembrane region" description="Helical" evidence="1">
    <location>
        <begin position="231"/>
        <end position="254"/>
    </location>
</feature>
<keyword evidence="1" id="KW-0472">Membrane</keyword>
<evidence type="ECO:0000313" key="4">
    <source>
        <dbReference type="Proteomes" id="UP000287857"/>
    </source>
</evidence>
<evidence type="ECO:0000256" key="1">
    <source>
        <dbReference type="SAM" id="Phobius"/>
    </source>
</evidence>
<organism evidence="3 4">
    <name type="scientific">Vagococcus vulneris</name>
    <dbReference type="NCBI Taxonomy" id="1977869"/>
    <lineage>
        <taxon>Bacteria</taxon>
        <taxon>Bacillati</taxon>
        <taxon>Bacillota</taxon>
        <taxon>Bacilli</taxon>
        <taxon>Lactobacillales</taxon>
        <taxon>Enterococcaceae</taxon>
        <taxon>Vagococcus</taxon>
    </lineage>
</organism>
<dbReference type="PANTHER" id="PTHR34473">
    <property type="entry name" value="UPF0699 TRANSMEMBRANE PROTEIN YDBS"/>
    <property type="match status" value="1"/>
</dbReference>
<name>A0A429ZY99_9ENTE</name>
<evidence type="ECO:0000313" key="3">
    <source>
        <dbReference type="EMBL" id="RST98913.1"/>
    </source>
</evidence>
<reference evidence="3 4" key="1">
    <citation type="submission" date="2017-05" db="EMBL/GenBank/DDBJ databases">
        <title>Vagococcus spp. assemblies.</title>
        <authorList>
            <person name="Gulvik C.A."/>
        </authorList>
    </citation>
    <scope>NUCLEOTIDE SEQUENCE [LARGE SCALE GENOMIC DNA]</scope>
    <source>
        <strain evidence="3 4">SS1995</strain>
    </source>
</reference>